<name>A0A8S2V407_9BILA</name>
<dbReference type="Proteomes" id="UP000682733">
    <property type="component" value="Unassembled WGS sequence"/>
</dbReference>
<feature type="non-terminal residue" evidence="1">
    <location>
        <position position="1"/>
    </location>
</feature>
<protein>
    <submittedName>
        <fullName evidence="1">Uncharacterized protein</fullName>
    </submittedName>
</protein>
<comment type="caution">
    <text evidence="1">The sequence shown here is derived from an EMBL/GenBank/DDBJ whole genome shotgun (WGS) entry which is preliminary data.</text>
</comment>
<sequence length="196" mass="22334">MIHDLIYPGGKITQLVGSCQRQVPRPVPVPDPVPGVLVDAPGPLIMIGYKITCIANQQTRGEVQTNLRLEFDSDPDNRMVYMIVAEVAATSTHSRHMIVQVIYKNEMVFDQNKLQKAFDFGGKIRRKKIHFNWKFNQALRINRKVIEYGSLNDIPRHVKAPRKQEDGMDDSFLDQMDSKDLDAMDRTVKEALIASQ</sequence>
<evidence type="ECO:0000313" key="2">
    <source>
        <dbReference type="Proteomes" id="UP000682733"/>
    </source>
</evidence>
<evidence type="ECO:0000313" key="1">
    <source>
        <dbReference type="EMBL" id="CAF4370360.1"/>
    </source>
</evidence>
<accession>A0A8S2V407</accession>
<gene>
    <name evidence="1" type="ORF">TMI583_LOCUS42015</name>
</gene>
<proteinExistence type="predicted"/>
<dbReference type="AlphaFoldDB" id="A0A8S2V407"/>
<organism evidence="1 2">
    <name type="scientific">Didymodactylos carnosus</name>
    <dbReference type="NCBI Taxonomy" id="1234261"/>
    <lineage>
        <taxon>Eukaryota</taxon>
        <taxon>Metazoa</taxon>
        <taxon>Spiralia</taxon>
        <taxon>Gnathifera</taxon>
        <taxon>Rotifera</taxon>
        <taxon>Eurotatoria</taxon>
        <taxon>Bdelloidea</taxon>
        <taxon>Philodinida</taxon>
        <taxon>Philodinidae</taxon>
        <taxon>Didymodactylos</taxon>
    </lineage>
</organism>
<dbReference type="EMBL" id="CAJOBA010067290">
    <property type="protein sequence ID" value="CAF4370360.1"/>
    <property type="molecule type" value="Genomic_DNA"/>
</dbReference>
<reference evidence="1" key="1">
    <citation type="submission" date="2021-02" db="EMBL/GenBank/DDBJ databases">
        <authorList>
            <person name="Nowell W R."/>
        </authorList>
    </citation>
    <scope>NUCLEOTIDE SEQUENCE</scope>
</reference>